<dbReference type="RefSeq" id="WP_135533014.1">
    <property type="nucleotide sequence ID" value="NZ_SRKZ01000010.1"/>
</dbReference>
<dbReference type="Pfam" id="PF03572">
    <property type="entry name" value="Peptidase_S41"/>
    <property type="match status" value="1"/>
</dbReference>
<keyword evidence="1" id="KW-0732">Signal</keyword>
<dbReference type="Gene3D" id="3.30.750.44">
    <property type="match status" value="1"/>
</dbReference>
<dbReference type="EMBL" id="SRKZ01000010">
    <property type="protein sequence ID" value="TGD77128.1"/>
    <property type="molecule type" value="Genomic_DNA"/>
</dbReference>
<dbReference type="GO" id="GO:0006508">
    <property type="term" value="P:proteolysis"/>
    <property type="evidence" value="ECO:0007669"/>
    <property type="project" value="InterPro"/>
</dbReference>
<accession>A0A4Z0MCR8</accession>
<dbReference type="Gene3D" id="3.90.226.10">
    <property type="entry name" value="2-enoyl-CoA Hydratase, Chain A, domain 1"/>
    <property type="match status" value="1"/>
</dbReference>
<dbReference type="InterPro" id="IPR029045">
    <property type="entry name" value="ClpP/crotonase-like_dom_sf"/>
</dbReference>
<dbReference type="AlphaFoldDB" id="A0A4Z0MCR8"/>
<feature type="domain" description="Tail specific protease" evidence="2">
    <location>
        <begin position="411"/>
        <end position="562"/>
    </location>
</feature>
<dbReference type="GO" id="GO:0008236">
    <property type="term" value="F:serine-type peptidase activity"/>
    <property type="evidence" value="ECO:0007669"/>
    <property type="project" value="InterPro"/>
</dbReference>
<evidence type="ECO:0000256" key="1">
    <source>
        <dbReference type="SAM" id="SignalP"/>
    </source>
</evidence>
<reference evidence="3 4" key="1">
    <citation type="submission" date="2019-04" db="EMBL/GenBank/DDBJ databases">
        <authorList>
            <person name="Feng G."/>
            <person name="Zhang J."/>
            <person name="Zhu H."/>
        </authorList>
    </citation>
    <scope>NUCLEOTIDE SEQUENCE [LARGE SCALE GENOMIC DNA]</scope>
    <source>
        <strain evidence="3 4">JCM 19491</strain>
    </source>
</reference>
<evidence type="ECO:0000313" key="3">
    <source>
        <dbReference type="EMBL" id="TGD77128.1"/>
    </source>
</evidence>
<dbReference type="SUPFAM" id="SSF52096">
    <property type="entry name" value="ClpP/crotonase"/>
    <property type="match status" value="1"/>
</dbReference>
<feature type="chain" id="PRO_5021237102" description="Tail specific protease domain-containing protein" evidence="1">
    <location>
        <begin position="16"/>
        <end position="588"/>
    </location>
</feature>
<gene>
    <name evidence="3" type="ORF">EU557_24140</name>
</gene>
<sequence>MLQSLLFLLPALATAAPDTLTPRETRNLTALGQAAGAIKYFYPNRHTAQVSWETILVRSIPAVRRAPTDATLAVTLDSLFRTLAPAAHITAGPAVPSQTGLAQAGTGPFYYWEHQGLALDKKGLPVVRAMFQLGGLSYSSTIRAAEGPEADKLFQGQQHYTVRLLDSLSLTFPLLLPRAQYQQRLPYQPGRSVPRLSAATSAQRLTTVLLSWNILQHFYPYRAVLDSARWQQALPLALQHAARATTEAELLTACRTMLAKLPDRHVAISPKTRTGLHVISPPWALQLRLIEEQVVVQQVPPNLAPQLLPGAVLTHVNSQPVAALLGQLQGTIPATSSAVARQLATEALLTYVSAGASSARFTFRDAQEHEQTYTLAFRKLRGSMYHQPPVVREVAPGIYFLDAARLRYPDFLRALPQLQAARGVIIDLRQRPSYDLLRVLPHFSAHPLLPDSTATPVLRQPNFTQATFLGSASRPIVAQPPLLTARKVFLTGPHTYSYGETVAELVRRHQLGVLLGQTTGGTNGEMNFAAIGRVYQLSWTGRRIVGRGQPYQGTGLAPDIAVQPSLSHIVQGQDAELLRAVEWLQQTP</sequence>
<feature type="signal peptide" evidence="1">
    <location>
        <begin position="1"/>
        <end position="15"/>
    </location>
</feature>
<protein>
    <recommendedName>
        <fullName evidence="2">Tail specific protease domain-containing protein</fullName>
    </recommendedName>
</protein>
<keyword evidence="4" id="KW-1185">Reference proteome</keyword>
<evidence type="ECO:0000259" key="2">
    <source>
        <dbReference type="Pfam" id="PF03572"/>
    </source>
</evidence>
<evidence type="ECO:0000313" key="4">
    <source>
        <dbReference type="Proteomes" id="UP000298284"/>
    </source>
</evidence>
<dbReference type="InterPro" id="IPR005151">
    <property type="entry name" value="Tail-specific_protease"/>
</dbReference>
<name>A0A4Z0MCR8_9BACT</name>
<dbReference type="OrthoDB" id="5379939at2"/>
<dbReference type="Proteomes" id="UP000298284">
    <property type="component" value="Unassembled WGS sequence"/>
</dbReference>
<organism evidence="3 4">
    <name type="scientific">Hymenobacter wooponensis</name>
    <dbReference type="NCBI Taxonomy" id="1525360"/>
    <lineage>
        <taxon>Bacteria</taxon>
        <taxon>Pseudomonadati</taxon>
        <taxon>Bacteroidota</taxon>
        <taxon>Cytophagia</taxon>
        <taxon>Cytophagales</taxon>
        <taxon>Hymenobacteraceae</taxon>
        <taxon>Hymenobacter</taxon>
    </lineage>
</organism>
<proteinExistence type="predicted"/>
<comment type="caution">
    <text evidence="3">The sequence shown here is derived from an EMBL/GenBank/DDBJ whole genome shotgun (WGS) entry which is preliminary data.</text>
</comment>